<dbReference type="AlphaFoldDB" id="A0A6L9EI91"/>
<accession>A0A6L9EI91</accession>
<evidence type="ECO:0000313" key="1">
    <source>
        <dbReference type="EMBL" id="NAS14382.1"/>
    </source>
</evidence>
<dbReference type="Proteomes" id="UP000475249">
    <property type="component" value="Unassembled WGS sequence"/>
</dbReference>
<protein>
    <submittedName>
        <fullName evidence="1">Uncharacterized protein</fullName>
    </submittedName>
</protein>
<dbReference type="RefSeq" id="WP_161437431.1">
    <property type="nucleotide sequence ID" value="NZ_WXYO01000010.1"/>
</dbReference>
<evidence type="ECO:0000313" key="2">
    <source>
        <dbReference type="Proteomes" id="UP000475249"/>
    </source>
</evidence>
<proteinExistence type="predicted"/>
<organism evidence="1 2">
    <name type="scientific">Poritiphilus flavus</name>
    <dbReference type="NCBI Taxonomy" id="2697053"/>
    <lineage>
        <taxon>Bacteria</taxon>
        <taxon>Pseudomonadati</taxon>
        <taxon>Bacteroidota</taxon>
        <taxon>Flavobacteriia</taxon>
        <taxon>Flavobacteriales</taxon>
        <taxon>Flavobacteriaceae</taxon>
        <taxon>Poritiphilus</taxon>
    </lineage>
</organism>
<gene>
    <name evidence="1" type="ORF">GTQ38_20390</name>
</gene>
<sequence>MNKLLLICGMIMLGTVTTPQEGKASQDCTSDKTPLENTKLESLPVVLASVESPEIVAPKLVSWTAKAEPVELDLCEIVYIEEESDFDLGFDTADYLPTDFDPYKVYVDLSSVNYIEENEDPFTGIVTESHLPEGFNAYAAPEDFMSVSYIEEESELALGFDTAAYLPAGFDPYEPYFDLNAIEYIEEADEVELDFDTLDYLPEGFDPYSR</sequence>
<reference evidence="1 2" key="1">
    <citation type="submission" date="2020-01" db="EMBL/GenBank/DDBJ databases">
        <title>Bacteria diversity of Porities sp.</title>
        <authorList>
            <person name="Wang G."/>
        </authorList>
    </citation>
    <scope>NUCLEOTIDE SEQUENCE [LARGE SCALE GENOMIC DNA]</scope>
    <source>
        <strain evidence="1 2">R33</strain>
    </source>
</reference>
<dbReference type="EMBL" id="WXYO01000010">
    <property type="protein sequence ID" value="NAS14382.1"/>
    <property type="molecule type" value="Genomic_DNA"/>
</dbReference>
<keyword evidence="2" id="KW-1185">Reference proteome</keyword>
<comment type="caution">
    <text evidence="1">The sequence shown here is derived from an EMBL/GenBank/DDBJ whole genome shotgun (WGS) entry which is preliminary data.</text>
</comment>
<name>A0A6L9EI91_9FLAO</name>